<dbReference type="EMBL" id="FOXA01000016">
    <property type="protein sequence ID" value="SFP87933.1"/>
    <property type="molecule type" value="Genomic_DNA"/>
</dbReference>
<dbReference type="InterPro" id="IPR016032">
    <property type="entry name" value="Sig_transdc_resp-reg_C-effctor"/>
</dbReference>
<keyword evidence="2" id="KW-1185">Reference proteome</keyword>
<dbReference type="InterPro" id="IPR011990">
    <property type="entry name" value="TPR-like_helical_dom_sf"/>
</dbReference>
<dbReference type="SUPFAM" id="SSF46894">
    <property type="entry name" value="C-terminal effector domain of the bipartite response regulators"/>
    <property type="match status" value="1"/>
</dbReference>
<dbReference type="STRING" id="441119.SAMN04488047_1164"/>
<dbReference type="SUPFAM" id="SSF48452">
    <property type="entry name" value="TPR-like"/>
    <property type="match status" value="1"/>
</dbReference>
<dbReference type="AlphaFoldDB" id="A0A1I5TY02"/>
<organism evidence="1 2">
    <name type="scientific">Tranquillimonas alkanivorans</name>
    <dbReference type="NCBI Taxonomy" id="441119"/>
    <lineage>
        <taxon>Bacteria</taxon>
        <taxon>Pseudomonadati</taxon>
        <taxon>Pseudomonadota</taxon>
        <taxon>Alphaproteobacteria</taxon>
        <taxon>Rhodobacterales</taxon>
        <taxon>Roseobacteraceae</taxon>
        <taxon>Tranquillimonas</taxon>
    </lineage>
</organism>
<sequence>MILLGRISDDFALRSSQVGPFGRTLDTESLVPAGGGDGFGGDGPMGKITGRSPDWLSLSLVGNFRLCDPDGRELRVSEKKARVLLAMLATARDRRRSREWLKSRLWDRAFEVQASNSLRQSLHVLRKSLAPWSDAVQADYEHVWLDHVDVALDPGDDTRVEFFEDAPRLGEAGEDWLREERQAFAVRLEDARRAMMEAGNRSPAPVVPPDAATLPCVLIGNPVVVADDVRAEVVAERITNAIENTFRQNGFVDTYDLRDVQSNQLEGKAQDSVSRPPVLVEVRVSLIGQELQATIVARVPATGKVIWTSSIASDRDAAFAIASETMMEFVMGAVDSIEALISRQAGPEIRPTLYTAVHQLFGLSREGILDAQDLLRQFTGQAASPNAEAWLAFGAMLLRNEIRETRDEAVGQAGEHLARALESDPSNAVVRAIAGHYEGFLRGDLATAARHLYESRRVLPNLAFAWDATAMNHIYSGDIERGAQAADVARNLGRYSPYRYYYDASAVIAATLQGRHSDAIRIGRRVLAKRPRFLPVLRHMFVSHALLDEREAALDCYRQIRELDPHFGTERMDHEDFARASNNSLTMIHEGLRHSGLLE</sequence>
<protein>
    <recommendedName>
        <fullName evidence="3">Transcriptional regulatory protein, C terminal</fullName>
    </recommendedName>
</protein>
<reference evidence="1 2" key="1">
    <citation type="submission" date="2016-10" db="EMBL/GenBank/DDBJ databases">
        <authorList>
            <person name="de Groot N.N."/>
        </authorList>
    </citation>
    <scope>NUCLEOTIDE SEQUENCE [LARGE SCALE GENOMIC DNA]</scope>
    <source>
        <strain evidence="1 2">DSM 19547</strain>
    </source>
</reference>
<evidence type="ECO:0000313" key="2">
    <source>
        <dbReference type="Proteomes" id="UP000199356"/>
    </source>
</evidence>
<dbReference type="Gene3D" id="1.10.10.10">
    <property type="entry name" value="Winged helix-like DNA-binding domain superfamily/Winged helix DNA-binding domain"/>
    <property type="match status" value="1"/>
</dbReference>
<proteinExistence type="predicted"/>
<dbReference type="InterPro" id="IPR036388">
    <property type="entry name" value="WH-like_DNA-bd_sf"/>
</dbReference>
<evidence type="ECO:0000313" key="1">
    <source>
        <dbReference type="EMBL" id="SFP87933.1"/>
    </source>
</evidence>
<gene>
    <name evidence="1" type="ORF">SAMN04488047_1164</name>
</gene>
<dbReference type="GO" id="GO:0006355">
    <property type="term" value="P:regulation of DNA-templated transcription"/>
    <property type="evidence" value="ECO:0007669"/>
    <property type="project" value="InterPro"/>
</dbReference>
<evidence type="ECO:0008006" key="3">
    <source>
        <dbReference type="Google" id="ProtNLM"/>
    </source>
</evidence>
<accession>A0A1I5TY02</accession>
<dbReference type="Proteomes" id="UP000199356">
    <property type="component" value="Unassembled WGS sequence"/>
</dbReference>
<dbReference type="GO" id="GO:0003677">
    <property type="term" value="F:DNA binding"/>
    <property type="evidence" value="ECO:0007669"/>
    <property type="project" value="InterPro"/>
</dbReference>
<name>A0A1I5TY02_9RHOB</name>
<dbReference type="Gene3D" id="1.25.40.10">
    <property type="entry name" value="Tetratricopeptide repeat domain"/>
    <property type="match status" value="1"/>
</dbReference>